<name>A0A3B1C4Y5_9ZZZZ</name>
<feature type="transmembrane region" description="Helical" evidence="2">
    <location>
        <begin position="15"/>
        <end position="32"/>
    </location>
</feature>
<feature type="transmembrane region" description="Helical" evidence="2">
    <location>
        <begin position="71"/>
        <end position="95"/>
    </location>
</feature>
<organism evidence="4">
    <name type="scientific">hydrothermal vent metagenome</name>
    <dbReference type="NCBI Taxonomy" id="652676"/>
    <lineage>
        <taxon>unclassified sequences</taxon>
        <taxon>metagenomes</taxon>
        <taxon>ecological metagenomes</taxon>
    </lineage>
</organism>
<proteinExistence type="predicted"/>
<gene>
    <name evidence="4" type="ORF">MNBD_IGNAVI01-779</name>
</gene>
<feature type="transmembrane region" description="Helical" evidence="2">
    <location>
        <begin position="149"/>
        <end position="167"/>
    </location>
</feature>
<keyword evidence="1" id="KW-0378">Hydrolase</keyword>
<dbReference type="PANTHER" id="PTHR43156:SF2">
    <property type="entry name" value="STAGE II SPORULATION PROTEIN E"/>
    <property type="match status" value="1"/>
</dbReference>
<feature type="transmembrane region" description="Helical" evidence="2">
    <location>
        <begin position="107"/>
        <end position="128"/>
    </location>
</feature>
<feature type="transmembrane region" description="Helical" evidence="2">
    <location>
        <begin position="179"/>
        <end position="197"/>
    </location>
</feature>
<dbReference type="SUPFAM" id="SSF81606">
    <property type="entry name" value="PP2C-like"/>
    <property type="match status" value="1"/>
</dbReference>
<feature type="transmembrane region" description="Helical" evidence="2">
    <location>
        <begin position="38"/>
        <end position="59"/>
    </location>
</feature>
<dbReference type="GO" id="GO:0016791">
    <property type="term" value="F:phosphatase activity"/>
    <property type="evidence" value="ECO:0007669"/>
    <property type="project" value="TreeGrafter"/>
</dbReference>
<dbReference type="Gene3D" id="3.30.450.40">
    <property type="match status" value="1"/>
</dbReference>
<dbReference type="AlphaFoldDB" id="A0A3B1C4Y5"/>
<feature type="domain" description="PPM-type phosphatase" evidence="3">
    <location>
        <begin position="462"/>
        <end position="681"/>
    </location>
</feature>
<dbReference type="InterPro" id="IPR001932">
    <property type="entry name" value="PPM-type_phosphatase-like_dom"/>
</dbReference>
<reference evidence="4" key="1">
    <citation type="submission" date="2018-06" db="EMBL/GenBank/DDBJ databases">
        <authorList>
            <person name="Zhirakovskaya E."/>
        </authorList>
    </citation>
    <scope>NUCLEOTIDE SEQUENCE</scope>
</reference>
<dbReference type="InterPro" id="IPR052016">
    <property type="entry name" value="Bact_Sigma-Reg"/>
</dbReference>
<dbReference type="SUPFAM" id="SSF55781">
    <property type="entry name" value="GAF domain-like"/>
    <property type="match status" value="1"/>
</dbReference>
<dbReference type="PANTHER" id="PTHR43156">
    <property type="entry name" value="STAGE II SPORULATION PROTEIN E-RELATED"/>
    <property type="match status" value="1"/>
</dbReference>
<dbReference type="InterPro" id="IPR036457">
    <property type="entry name" value="PPM-type-like_dom_sf"/>
</dbReference>
<evidence type="ECO:0000259" key="3">
    <source>
        <dbReference type="SMART" id="SM00331"/>
    </source>
</evidence>
<dbReference type="Gene3D" id="3.60.40.10">
    <property type="entry name" value="PPM-type phosphatase domain"/>
    <property type="match status" value="1"/>
</dbReference>
<accession>A0A3B1C4Y5</accession>
<sequence length="691" mass="77955">MFKLDIENSTQKRKLEYLILALIILVLYKFLYPTVDDTIFSIINDLFIYITVAVGFYYAAEFTSSKLSNPISLVLNVGILTAILFFLTSLSSVLFDSFGNIDEVSGLGYTIISVIVSLIFISFATYILSAIRELFFLRQKRPTEKYFNTMLAAIAAASISATLAYIFKELQFVEKTFYVVSIVLIVVNSFRVSWIAFLTKRQKLFLLFLSSIMSVLFSLNAILLSETNVIEQVLFNFSTGVDVFIRLVMLYGNIYFGIVFITTLFHLPTAGAFDQKSEEVSSLIDLSKLMTQVLDFKELGDSITLATNNVCNSDSSWLVTEDNSEHELVSVSNIGYVEADGITREILNEIELPINKLITLNKKAVKVKIKDDTRTFMFHSLVVVPLKVHTKNNGYLFAVKKQKYYFDEDEKKALGAFADYAAVALENAKLIKESIYKERLESELDAARDIQSRILPDETPSCDELDVEALFVPAFEVGGDYYDFFKLDDDRLGFVIADVSGKGISASYIMAEVKGIFESLSRVIESPKELLIKANDILKHSLGKKDFVTALYGIINIISGKVVFARAGHMPLLVCSKKEIKSLKPRGIGLGLDSSEMFSAHIDNMEFQLNNNDILILYTDGVTESQNSYDEDFGDERFYETILNNCTEKLSVLSSKIFRKVSLFSENKEQHDDITLVLFKWKNNNKMIGEV</sequence>
<protein>
    <submittedName>
        <fullName evidence="4">Serine phosphatase RsbU, regulator of sigma subunit</fullName>
    </submittedName>
</protein>
<keyword evidence="2" id="KW-1133">Transmembrane helix</keyword>
<dbReference type="Pfam" id="PF07228">
    <property type="entry name" value="SpoIIE"/>
    <property type="match status" value="1"/>
</dbReference>
<dbReference type="EMBL" id="UOGD01000203">
    <property type="protein sequence ID" value="VAX21701.1"/>
    <property type="molecule type" value="Genomic_DNA"/>
</dbReference>
<evidence type="ECO:0000313" key="4">
    <source>
        <dbReference type="EMBL" id="VAX21701.1"/>
    </source>
</evidence>
<keyword evidence="2" id="KW-0812">Transmembrane</keyword>
<keyword evidence="2" id="KW-0472">Membrane</keyword>
<dbReference type="SMART" id="SM00331">
    <property type="entry name" value="PP2C_SIG"/>
    <property type="match status" value="1"/>
</dbReference>
<evidence type="ECO:0000256" key="2">
    <source>
        <dbReference type="SAM" id="Phobius"/>
    </source>
</evidence>
<feature type="transmembrane region" description="Helical" evidence="2">
    <location>
        <begin position="243"/>
        <end position="267"/>
    </location>
</feature>
<dbReference type="InterPro" id="IPR029016">
    <property type="entry name" value="GAF-like_dom_sf"/>
</dbReference>
<evidence type="ECO:0000256" key="1">
    <source>
        <dbReference type="ARBA" id="ARBA00022801"/>
    </source>
</evidence>
<feature type="transmembrane region" description="Helical" evidence="2">
    <location>
        <begin position="204"/>
        <end position="223"/>
    </location>
</feature>